<feature type="transmembrane region" description="Helical" evidence="6">
    <location>
        <begin position="21"/>
        <end position="43"/>
    </location>
</feature>
<keyword evidence="3 6" id="KW-0812">Transmembrane</keyword>
<evidence type="ECO:0000256" key="4">
    <source>
        <dbReference type="ARBA" id="ARBA00022989"/>
    </source>
</evidence>
<comment type="caution">
    <text evidence="7">The sequence shown here is derived from an EMBL/GenBank/DDBJ whole genome shotgun (WGS) entry which is preliminary data.</text>
</comment>
<feature type="transmembrane region" description="Helical" evidence="6">
    <location>
        <begin position="332"/>
        <end position="353"/>
    </location>
</feature>
<evidence type="ECO:0000313" key="7">
    <source>
        <dbReference type="EMBL" id="MFC3150386.1"/>
    </source>
</evidence>
<evidence type="ECO:0000256" key="3">
    <source>
        <dbReference type="ARBA" id="ARBA00022692"/>
    </source>
</evidence>
<dbReference type="InterPro" id="IPR050367">
    <property type="entry name" value="APC_superfamily"/>
</dbReference>
<dbReference type="Gene3D" id="1.20.1740.10">
    <property type="entry name" value="Amino acid/polyamine transporter I"/>
    <property type="match status" value="1"/>
</dbReference>
<protein>
    <submittedName>
        <fullName evidence="7">APC family permease</fullName>
    </submittedName>
</protein>
<feature type="transmembrane region" description="Helical" evidence="6">
    <location>
        <begin position="157"/>
        <end position="180"/>
    </location>
</feature>
<evidence type="ECO:0000256" key="6">
    <source>
        <dbReference type="SAM" id="Phobius"/>
    </source>
</evidence>
<dbReference type="PIRSF" id="PIRSF006060">
    <property type="entry name" value="AA_transporter"/>
    <property type="match status" value="1"/>
</dbReference>
<dbReference type="Proteomes" id="UP001595476">
    <property type="component" value="Unassembled WGS sequence"/>
</dbReference>
<comment type="subcellular location">
    <subcellularLocation>
        <location evidence="1">Cell membrane</location>
        <topology evidence="1">Multi-pass membrane protein</topology>
    </subcellularLocation>
</comment>
<feature type="transmembrane region" description="Helical" evidence="6">
    <location>
        <begin position="359"/>
        <end position="378"/>
    </location>
</feature>
<dbReference type="Pfam" id="PF13520">
    <property type="entry name" value="AA_permease_2"/>
    <property type="match status" value="1"/>
</dbReference>
<keyword evidence="8" id="KW-1185">Reference proteome</keyword>
<proteinExistence type="predicted"/>
<dbReference type="InterPro" id="IPR002293">
    <property type="entry name" value="AA/rel_permease1"/>
</dbReference>
<keyword evidence="2" id="KW-1003">Cell membrane</keyword>
<keyword evidence="5 6" id="KW-0472">Membrane</keyword>
<evidence type="ECO:0000313" key="8">
    <source>
        <dbReference type="Proteomes" id="UP001595476"/>
    </source>
</evidence>
<feature type="transmembrane region" description="Helical" evidence="6">
    <location>
        <begin position="101"/>
        <end position="125"/>
    </location>
</feature>
<feature type="transmembrane region" description="Helical" evidence="6">
    <location>
        <begin position="286"/>
        <end position="311"/>
    </location>
</feature>
<dbReference type="RefSeq" id="WP_386717099.1">
    <property type="nucleotide sequence ID" value="NZ_JBHRSZ010000002.1"/>
</dbReference>
<name>A0ABV7HFS8_9GAMM</name>
<sequence length="414" mass="45233">MDQNELSSHTSNNSPQLARKIGFPLLTFYGIGTILGAGIYVLVGKVAAVSGLLAPLAFLIAGLVAWVTAMSYCQLVMNYPKSAGEAHYVEEGFGIPKLTTLVGYLVIFTGIVSAATLAHGFVGYLTAFIDISPILAIVIIIVFMGVMALWGIAESLWLAAIITVVEITGLLLVIVFGGHYLGELPNRINEVFVQDAQTEIALLMSGAFIAFYAFIGFEDMVNVAEEVKEPSRIMPKAIITAVILSTLLYFFITAITVLGLPMEQLESSGAPLKELLSQENEQASQWVGLISLFAIVNGVLTQIIMASRVLYGMAMQERAPEIFSFVEENTRTPWIATLTITTVILIFALWLPIVSLAKTTTFIILIIFVLVNLTLWRLKRTNRINTKNNLPSWPLLGVLLSLGLLLYQVIQLLF</sequence>
<evidence type="ECO:0000256" key="1">
    <source>
        <dbReference type="ARBA" id="ARBA00004651"/>
    </source>
</evidence>
<feature type="transmembrane region" description="Helical" evidence="6">
    <location>
        <begin position="131"/>
        <end position="150"/>
    </location>
</feature>
<keyword evidence="4 6" id="KW-1133">Transmembrane helix</keyword>
<accession>A0ABV7HFS8</accession>
<dbReference type="PANTHER" id="PTHR42770:SF11">
    <property type="entry name" value="INNER MEMBRANE TRANSPORT PROTEIN YBAT"/>
    <property type="match status" value="1"/>
</dbReference>
<feature type="transmembrane region" description="Helical" evidence="6">
    <location>
        <begin position="200"/>
        <end position="217"/>
    </location>
</feature>
<feature type="transmembrane region" description="Helical" evidence="6">
    <location>
        <begin position="238"/>
        <end position="260"/>
    </location>
</feature>
<evidence type="ECO:0000256" key="5">
    <source>
        <dbReference type="ARBA" id="ARBA00023136"/>
    </source>
</evidence>
<evidence type="ECO:0000256" key="2">
    <source>
        <dbReference type="ARBA" id="ARBA00022475"/>
    </source>
</evidence>
<dbReference type="EMBL" id="JBHRSZ010000002">
    <property type="protein sequence ID" value="MFC3150386.1"/>
    <property type="molecule type" value="Genomic_DNA"/>
</dbReference>
<feature type="transmembrane region" description="Helical" evidence="6">
    <location>
        <begin position="49"/>
        <end position="72"/>
    </location>
</feature>
<gene>
    <name evidence="7" type="ORF">ACFOEK_05055</name>
</gene>
<feature type="transmembrane region" description="Helical" evidence="6">
    <location>
        <begin position="390"/>
        <end position="410"/>
    </location>
</feature>
<dbReference type="PANTHER" id="PTHR42770">
    <property type="entry name" value="AMINO ACID TRANSPORTER-RELATED"/>
    <property type="match status" value="1"/>
</dbReference>
<reference evidence="8" key="1">
    <citation type="journal article" date="2019" name="Int. J. Syst. Evol. Microbiol.">
        <title>The Global Catalogue of Microorganisms (GCM) 10K type strain sequencing project: providing services to taxonomists for standard genome sequencing and annotation.</title>
        <authorList>
            <consortium name="The Broad Institute Genomics Platform"/>
            <consortium name="The Broad Institute Genome Sequencing Center for Infectious Disease"/>
            <person name="Wu L."/>
            <person name="Ma J."/>
        </authorList>
    </citation>
    <scope>NUCLEOTIDE SEQUENCE [LARGE SCALE GENOMIC DNA]</scope>
    <source>
        <strain evidence="8">KCTC 52438</strain>
    </source>
</reference>
<organism evidence="7 8">
    <name type="scientific">Litoribrevibacter euphylliae</name>
    <dbReference type="NCBI Taxonomy" id="1834034"/>
    <lineage>
        <taxon>Bacteria</taxon>
        <taxon>Pseudomonadati</taxon>
        <taxon>Pseudomonadota</taxon>
        <taxon>Gammaproteobacteria</taxon>
        <taxon>Oceanospirillales</taxon>
        <taxon>Oceanospirillaceae</taxon>
        <taxon>Litoribrevibacter</taxon>
    </lineage>
</organism>